<organism evidence="7 8">
    <name type="scientific">Candida tropicalis (strain ATCC MYA-3404 / T1)</name>
    <name type="common">Yeast</name>
    <dbReference type="NCBI Taxonomy" id="294747"/>
    <lineage>
        <taxon>Eukaryota</taxon>
        <taxon>Fungi</taxon>
        <taxon>Dikarya</taxon>
        <taxon>Ascomycota</taxon>
        <taxon>Saccharomycotina</taxon>
        <taxon>Pichiomycetes</taxon>
        <taxon>Debaryomycetaceae</taxon>
        <taxon>Candida/Lodderomyces clade</taxon>
        <taxon>Candida</taxon>
    </lineage>
</organism>
<feature type="compositionally biased region" description="Basic residues" evidence="5">
    <location>
        <begin position="25"/>
        <end position="35"/>
    </location>
</feature>
<feature type="zinc finger region" description="C3H1-type" evidence="4">
    <location>
        <begin position="93"/>
        <end position="120"/>
    </location>
</feature>
<proteinExistence type="predicted"/>
<reference evidence="7 8" key="1">
    <citation type="journal article" date="2009" name="Nature">
        <title>Evolution of pathogenicity and sexual reproduction in eight Candida genomes.</title>
        <authorList>
            <person name="Butler G."/>
            <person name="Rasmussen M.D."/>
            <person name="Lin M.F."/>
            <person name="Santos M.A."/>
            <person name="Sakthikumar S."/>
            <person name="Munro C.A."/>
            <person name="Rheinbay E."/>
            <person name="Grabherr M."/>
            <person name="Forche A."/>
            <person name="Reedy J.L."/>
            <person name="Agrafioti I."/>
            <person name="Arnaud M.B."/>
            <person name="Bates S."/>
            <person name="Brown A.J."/>
            <person name="Brunke S."/>
            <person name="Costanzo M.C."/>
            <person name="Fitzpatrick D.A."/>
            <person name="de Groot P.W."/>
            <person name="Harris D."/>
            <person name="Hoyer L.L."/>
            <person name="Hube B."/>
            <person name="Klis F.M."/>
            <person name="Kodira C."/>
            <person name="Lennard N."/>
            <person name="Logue M.E."/>
            <person name="Martin R."/>
            <person name="Neiman A.M."/>
            <person name="Nikolaou E."/>
            <person name="Quail M.A."/>
            <person name="Quinn J."/>
            <person name="Santos M.C."/>
            <person name="Schmitzberger F.F."/>
            <person name="Sherlock G."/>
            <person name="Shah P."/>
            <person name="Silverstein K.A."/>
            <person name="Skrzypek M.S."/>
            <person name="Soll D."/>
            <person name="Staggs R."/>
            <person name="Stansfield I."/>
            <person name="Stumpf M.P."/>
            <person name="Sudbery P.E."/>
            <person name="Srikantha T."/>
            <person name="Zeng Q."/>
            <person name="Berman J."/>
            <person name="Berriman M."/>
            <person name="Heitman J."/>
            <person name="Gow N.A."/>
            <person name="Lorenz M.C."/>
            <person name="Birren B.W."/>
            <person name="Kellis M."/>
            <person name="Cuomo C.A."/>
        </authorList>
    </citation>
    <scope>NUCLEOTIDE SEQUENCE [LARGE SCALE GENOMIC DNA]</scope>
    <source>
        <strain evidence="8">ATCC MYA-3404 / T1</strain>
    </source>
</reference>
<evidence type="ECO:0000256" key="1">
    <source>
        <dbReference type="ARBA" id="ARBA00022723"/>
    </source>
</evidence>
<feature type="zinc finger region" description="C3H1-type" evidence="4">
    <location>
        <begin position="124"/>
        <end position="151"/>
    </location>
</feature>
<dbReference type="InterPro" id="IPR041367">
    <property type="entry name" value="Znf-CCCH_4"/>
</dbReference>
<evidence type="ECO:0000313" key="8">
    <source>
        <dbReference type="Proteomes" id="UP000002037"/>
    </source>
</evidence>
<dbReference type="GeneID" id="8296962"/>
<dbReference type="OrthoDB" id="411372at2759"/>
<evidence type="ECO:0000256" key="5">
    <source>
        <dbReference type="SAM" id="MobiDB-lite"/>
    </source>
</evidence>
<evidence type="ECO:0000256" key="3">
    <source>
        <dbReference type="ARBA" id="ARBA00022833"/>
    </source>
</evidence>
<feature type="region of interest" description="Disordered" evidence="5">
    <location>
        <begin position="263"/>
        <end position="294"/>
    </location>
</feature>
<keyword evidence="1 4" id="KW-0479">Metal-binding</keyword>
<dbReference type="eggNOG" id="KOG1039">
    <property type="taxonomic scope" value="Eukaryota"/>
</dbReference>
<dbReference type="KEGG" id="ctp:CTRG_02259"/>
<dbReference type="STRING" id="294747.C5M9U7"/>
<dbReference type="VEuPathDB" id="FungiDB:CTRG_02259"/>
<protein>
    <recommendedName>
        <fullName evidence="6">C3H1-type domain-containing protein</fullName>
    </recommendedName>
</protein>
<dbReference type="RefSeq" id="XP_002547962.1">
    <property type="nucleotide sequence ID" value="XM_002547916.1"/>
</dbReference>
<keyword evidence="3 4" id="KW-0862">Zinc</keyword>
<dbReference type="SUPFAM" id="SSF90229">
    <property type="entry name" value="CCCH zinc finger"/>
    <property type="match status" value="1"/>
</dbReference>
<dbReference type="AlphaFoldDB" id="C5M9U7"/>
<dbReference type="HOGENOM" id="CLU_594458_0_0_1"/>
<dbReference type="Pfam" id="PF18044">
    <property type="entry name" value="zf-CCCH_4"/>
    <property type="match status" value="1"/>
</dbReference>
<dbReference type="Gene3D" id="4.10.1000.10">
    <property type="entry name" value="Zinc finger, CCCH-type"/>
    <property type="match status" value="1"/>
</dbReference>
<dbReference type="Proteomes" id="UP000002037">
    <property type="component" value="Unassembled WGS sequence"/>
</dbReference>
<evidence type="ECO:0000256" key="4">
    <source>
        <dbReference type="PROSITE-ProRule" id="PRU00723"/>
    </source>
</evidence>
<evidence type="ECO:0000259" key="6">
    <source>
        <dbReference type="PROSITE" id="PS50103"/>
    </source>
</evidence>
<dbReference type="Pfam" id="PF00642">
    <property type="entry name" value="zf-CCCH"/>
    <property type="match status" value="1"/>
</dbReference>
<dbReference type="EMBL" id="GG692397">
    <property type="protein sequence ID" value="EER33441.1"/>
    <property type="molecule type" value="Genomic_DNA"/>
</dbReference>
<keyword evidence="2 4" id="KW-0863">Zinc-finger</keyword>
<feature type="domain" description="C3H1-type" evidence="6">
    <location>
        <begin position="93"/>
        <end position="120"/>
    </location>
</feature>
<dbReference type="PROSITE" id="PS50103">
    <property type="entry name" value="ZF_C3H1"/>
    <property type="match status" value="2"/>
</dbReference>
<feature type="compositionally biased region" description="Low complexity" evidence="5">
    <location>
        <begin position="80"/>
        <end position="89"/>
    </location>
</feature>
<name>C5M9U7_CANTT</name>
<feature type="region of interest" description="Disordered" evidence="5">
    <location>
        <begin position="67"/>
        <end position="89"/>
    </location>
</feature>
<sequence>MGITQIIPDGLTHHQTNNNSNHLGTRSHNHNHSHNQHQLQPLASSSPVAMRSYSDSAKSSFDFSAIQAQLPPNTGPPGTVPVTNGSSSSNNKNLGHVPCKFYRQGICQAGNTCPFSHNLDGALGADKVPCKYFQKGNCKFGLKCALAHFLPDGTRVNSKNFMLTGAGHNGGKQNTRRSSFNNSTFGNTSSSTLKNTSAIVTGATPPEYENSFFSSDYTSASTSAAAAADKAFGSSSNSPTNVVNHGSAGALSNHNVATFINIGYTQPPSAQPHQQPQQSSQQEPISLSSITQESLARSSSFSRSEFNYQFPPQSSSVQNKPSSYHNGFQTTSPNFQNQANSYGTSTSINNNNHYHQRSLSIQNSFFGSNSYSGAFATNASAYNTAPTQTSPFAKSKSISLSLNTSMNVSDSPTEQYASANSTWQTAAPSYVSSSTTPTSRFSFGSRVPSQSYQNNPQHSKILGGYIQDPNNSSAIVDDDDFPLPKAGITYDNVFFMDNE</sequence>
<accession>C5M9U7</accession>
<dbReference type="InterPro" id="IPR000571">
    <property type="entry name" value="Znf_CCCH"/>
</dbReference>
<dbReference type="InterPro" id="IPR036855">
    <property type="entry name" value="Znf_CCCH_sf"/>
</dbReference>
<dbReference type="GO" id="GO:0008270">
    <property type="term" value="F:zinc ion binding"/>
    <property type="evidence" value="ECO:0007669"/>
    <property type="project" value="UniProtKB-KW"/>
</dbReference>
<evidence type="ECO:0000256" key="2">
    <source>
        <dbReference type="ARBA" id="ARBA00022771"/>
    </source>
</evidence>
<feature type="domain" description="C3H1-type" evidence="6">
    <location>
        <begin position="124"/>
        <end position="151"/>
    </location>
</feature>
<evidence type="ECO:0000313" key="7">
    <source>
        <dbReference type="EMBL" id="EER33441.1"/>
    </source>
</evidence>
<feature type="region of interest" description="Disordered" evidence="5">
    <location>
        <begin position="307"/>
        <end position="344"/>
    </location>
</feature>
<feature type="compositionally biased region" description="Low complexity" evidence="5">
    <location>
        <begin position="266"/>
        <end position="294"/>
    </location>
</feature>
<gene>
    <name evidence="7" type="ORF">CTRG_02259</name>
</gene>
<feature type="compositionally biased region" description="Polar residues" evidence="5">
    <location>
        <begin position="13"/>
        <end position="24"/>
    </location>
</feature>
<keyword evidence="8" id="KW-1185">Reference proteome</keyword>
<feature type="compositionally biased region" description="Polar residues" evidence="5">
    <location>
        <begin position="310"/>
        <end position="344"/>
    </location>
</feature>
<dbReference type="SMART" id="SM00356">
    <property type="entry name" value="ZnF_C3H1"/>
    <property type="match status" value="2"/>
</dbReference>
<feature type="region of interest" description="Disordered" evidence="5">
    <location>
        <begin position="1"/>
        <end position="51"/>
    </location>
</feature>